<name>A0A1M7LHQ3_9FLAO</name>
<dbReference type="EMBL" id="FRBT01000009">
    <property type="protein sequence ID" value="SHM77570.1"/>
    <property type="molecule type" value="Genomic_DNA"/>
</dbReference>
<proteinExistence type="predicted"/>
<keyword evidence="2" id="KW-1185">Reference proteome</keyword>
<evidence type="ECO:0000313" key="2">
    <source>
        <dbReference type="Proteomes" id="UP000184028"/>
    </source>
</evidence>
<evidence type="ECO:0000313" key="1">
    <source>
        <dbReference type="EMBL" id="SHM77570.1"/>
    </source>
</evidence>
<dbReference type="AlphaFoldDB" id="A0A1M7LHQ3"/>
<dbReference type="Proteomes" id="UP000184028">
    <property type="component" value="Unassembled WGS sequence"/>
</dbReference>
<dbReference type="STRING" id="946677.SAMN05444484_109118"/>
<gene>
    <name evidence="1" type="ORF">SAMN05444484_109118</name>
</gene>
<organism evidence="1 2">
    <name type="scientific">Flavobacterium chilense</name>
    <dbReference type="NCBI Taxonomy" id="946677"/>
    <lineage>
        <taxon>Bacteria</taxon>
        <taxon>Pseudomonadati</taxon>
        <taxon>Bacteroidota</taxon>
        <taxon>Flavobacteriia</taxon>
        <taxon>Flavobacteriales</taxon>
        <taxon>Flavobacteriaceae</taxon>
        <taxon>Flavobacterium</taxon>
    </lineage>
</organism>
<sequence length="68" mass="8293">MIKCSCIPKYVNRDFKNYPRLKYDNQVIIRIIIKINLNKFVWIKPFHYNSIKQKYQSKSIILWDKAAT</sequence>
<accession>A0A1M7LHQ3</accession>
<protein>
    <submittedName>
        <fullName evidence="1">Uncharacterized protein</fullName>
    </submittedName>
</protein>
<reference evidence="2" key="1">
    <citation type="submission" date="2016-11" db="EMBL/GenBank/DDBJ databases">
        <authorList>
            <person name="Varghese N."/>
            <person name="Submissions S."/>
        </authorList>
    </citation>
    <scope>NUCLEOTIDE SEQUENCE [LARGE SCALE GENOMIC DNA]</scope>
    <source>
        <strain evidence="2">DSM 24724</strain>
    </source>
</reference>